<dbReference type="InterPro" id="IPR036514">
    <property type="entry name" value="SGNH_hydro_sf"/>
</dbReference>
<proteinExistence type="predicted"/>
<dbReference type="STRING" id="1123313.GCA_000420345_00327"/>
<comment type="caution">
    <text evidence="3">The sequence shown here is derived from an EMBL/GenBank/DDBJ whole genome shotgun (WGS) entry which is preliminary data.</text>
</comment>
<keyword evidence="1" id="KW-0812">Transmembrane</keyword>
<keyword evidence="1" id="KW-1133">Transmembrane helix</keyword>
<dbReference type="Proteomes" id="UP000260721">
    <property type="component" value="Unassembled WGS sequence"/>
</dbReference>
<evidence type="ECO:0000259" key="2">
    <source>
        <dbReference type="Pfam" id="PF13472"/>
    </source>
</evidence>
<dbReference type="AlphaFoldDB" id="A0A3E3DY93"/>
<reference evidence="3 4" key="1">
    <citation type="submission" date="2018-08" db="EMBL/GenBank/DDBJ databases">
        <title>A genome reference for cultivated species of the human gut microbiota.</title>
        <authorList>
            <person name="Zou Y."/>
            <person name="Xue W."/>
            <person name="Luo G."/>
        </authorList>
    </citation>
    <scope>NUCLEOTIDE SEQUENCE [LARGE SCALE GENOMIC DNA]</scope>
    <source>
        <strain evidence="3 4">TF08-11</strain>
    </source>
</reference>
<dbReference type="InterPro" id="IPR051532">
    <property type="entry name" value="Ester_Hydrolysis_Enzymes"/>
</dbReference>
<keyword evidence="1" id="KW-0472">Membrane</keyword>
<evidence type="ECO:0000256" key="1">
    <source>
        <dbReference type="SAM" id="Phobius"/>
    </source>
</evidence>
<dbReference type="Gene3D" id="3.40.50.1110">
    <property type="entry name" value="SGNH hydrolase"/>
    <property type="match status" value="1"/>
</dbReference>
<dbReference type="PANTHER" id="PTHR30383">
    <property type="entry name" value="THIOESTERASE 1/PROTEASE 1/LYSOPHOSPHOLIPASE L1"/>
    <property type="match status" value="1"/>
</dbReference>
<gene>
    <name evidence="3" type="ORF">DXC78_10665</name>
</gene>
<evidence type="ECO:0000313" key="4">
    <source>
        <dbReference type="Proteomes" id="UP000260721"/>
    </source>
</evidence>
<sequence>MGVSMTKQGIRIRKALYIVLWLGTLFSLILCLGIAFGFFTKEKIVTKEVEKEVQVVPDNYLFLGDSLTDYFDLETYFPGQPVVNSGIAGNTTDQILTSMKTRVYDYNPSKIFLLIGTNDLRDGKSQEAVVQNIEEIIEEIQTNRKQAEIFVESLYPVNASVSSTVGVRSNATIQNINAQLEEYCKEKNLTYIDLYAKLQDEQGNLQIQYTADGLHLSDAGYQVVAEVLQEYLK</sequence>
<evidence type="ECO:0000313" key="3">
    <source>
        <dbReference type="EMBL" id="RGD73929.1"/>
    </source>
</evidence>
<feature type="domain" description="SGNH hydrolase-type esterase" evidence="2">
    <location>
        <begin position="63"/>
        <end position="223"/>
    </location>
</feature>
<dbReference type="PANTHER" id="PTHR30383:SF5">
    <property type="entry name" value="SGNH HYDROLASE-TYPE ESTERASE DOMAIN-CONTAINING PROTEIN"/>
    <property type="match status" value="1"/>
</dbReference>
<organism evidence="3 4">
    <name type="scientific">Faecalicoccus pleomorphus</name>
    <dbReference type="NCBI Taxonomy" id="1323"/>
    <lineage>
        <taxon>Bacteria</taxon>
        <taxon>Bacillati</taxon>
        <taxon>Bacillota</taxon>
        <taxon>Erysipelotrichia</taxon>
        <taxon>Erysipelotrichales</taxon>
        <taxon>Erysipelotrichaceae</taxon>
        <taxon>Faecalicoccus</taxon>
    </lineage>
</organism>
<dbReference type="Pfam" id="PF13472">
    <property type="entry name" value="Lipase_GDSL_2"/>
    <property type="match status" value="1"/>
</dbReference>
<dbReference type="InterPro" id="IPR013830">
    <property type="entry name" value="SGNH_hydro"/>
</dbReference>
<dbReference type="EMBL" id="QUSK01000027">
    <property type="protein sequence ID" value="RGD73929.1"/>
    <property type="molecule type" value="Genomic_DNA"/>
</dbReference>
<protein>
    <submittedName>
        <fullName evidence="3">Lysophospholipase</fullName>
    </submittedName>
</protein>
<feature type="transmembrane region" description="Helical" evidence="1">
    <location>
        <begin position="15"/>
        <end position="39"/>
    </location>
</feature>
<name>A0A3E3DY93_9FIRM</name>
<dbReference type="SUPFAM" id="SSF52266">
    <property type="entry name" value="SGNH hydrolase"/>
    <property type="match status" value="1"/>
</dbReference>
<accession>A0A3E3DY93</accession>
<dbReference type="GO" id="GO:0004622">
    <property type="term" value="F:phosphatidylcholine lysophospholipase activity"/>
    <property type="evidence" value="ECO:0007669"/>
    <property type="project" value="TreeGrafter"/>
</dbReference>